<feature type="binding site" evidence="8">
    <location>
        <begin position="34"/>
        <end position="36"/>
    </location>
    <ligand>
        <name>substrate</name>
    </ligand>
</feature>
<comment type="cofactor">
    <cofactor evidence="8">
        <name>[4Fe-4S] cluster</name>
        <dbReference type="ChEBI" id="CHEBI:49883"/>
    </cofactor>
    <text evidence="8">Binds 1 [4Fe-4S] cluster. The cluster is coordinated with 3 cysteines and an exchangeable S-adenosyl-L-methionine.</text>
</comment>
<dbReference type="Proteomes" id="UP000184016">
    <property type="component" value="Unassembled WGS sequence"/>
</dbReference>
<keyword evidence="1 8" id="KW-0004">4Fe-4S</keyword>
<protein>
    <recommendedName>
        <fullName evidence="8">7-carboxy-7-deazaguanine synthase</fullName>
        <shortName evidence="8">CDG synthase</shortName>
        <ecNumber evidence="8">4.3.99.3</ecNumber>
    </recommendedName>
    <alternativeName>
        <fullName evidence="8">Queuosine biosynthesis protein QueE</fullName>
    </alternativeName>
</protein>
<comment type="caution">
    <text evidence="8">Lacks conserved residue(s) required for the propagation of feature annotation.</text>
</comment>
<feature type="binding site" evidence="8">
    <location>
        <position position="53"/>
    </location>
    <ligand>
        <name>[4Fe-4S] cluster</name>
        <dbReference type="ChEBI" id="CHEBI:49883"/>
        <note>4Fe-4S-S-AdoMet</note>
    </ligand>
</feature>
<evidence type="ECO:0000256" key="7">
    <source>
        <dbReference type="ARBA" id="ARBA00023239"/>
    </source>
</evidence>
<comment type="cofactor">
    <cofactor evidence="8">
        <name>S-adenosyl-L-methionine</name>
        <dbReference type="ChEBI" id="CHEBI:59789"/>
    </cofactor>
    <text evidence="8">Binds 1 S-adenosyl-L-methionine per subunit.</text>
</comment>
<dbReference type="OrthoDB" id="9792276at2"/>
<feature type="binding site" evidence="8">
    <location>
        <position position="60"/>
    </location>
    <ligand>
        <name>[4Fe-4S] cluster</name>
        <dbReference type="ChEBI" id="CHEBI:49883"/>
        <note>4Fe-4S-S-AdoMet</note>
    </ligand>
</feature>
<name>A0A1M6JRV9_9BACL</name>
<dbReference type="InterPro" id="IPR058240">
    <property type="entry name" value="rSAM_sf"/>
</dbReference>
<dbReference type="EMBL" id="FRAF01000001">
    <property type="protein sequence ID" value="SHJ49411.1"/>
    <property type="molecule type" value="Genomic_DNA"/>
</dbReference>
<feature type="domain" description="Radical SAM core" evidence="9">
    <location>
        <begin position="40"/>
        <end position="245"/>
    </location>
</feature>
<evidence type="ECO:0000256" key="3">
    <source>
        <dbReference type="ARBA" id="ARBA00022723"/>
    </source>
</evidence>
<dbReference type="InterPro" id="IPR013785">
    <property type="entry name" value="Aldolase_TIM"/>
</dbReference>
<keyword evidence="6 8" id="KW-0411">Iron-sulfur</keyword>
<dbReference type="UniPathway" id="UPA00391"/>
<organism evidence="10 11">
    <name type="scientific">Alicyclobacillus tolerans</name>
    <dbReference type="NCBI Taxonomy" id="90970"/>
    <lineage>
        <taxon>Bacteria</taxon>
        <taxon>Bacillati</taxon>
        <taxon>Bacillota</taxon>
        <taxon>Bacilli</taxon>
        <taxon>Bacillales</taxon>
        <taxon>Alicyclobacillaceae</taxon>
        <taxon>Alicyclobacillus</taxon>
    </lineage>
</organism>
<feature type="binding site" evidence="8">
    <location>
        <position position="95"/>
    </location>
    <ligand>
        <name>substrate</name>
    </ligand>
</feature>
<feature type="binding site" evidence="8">
    <location>
        <position position="62"/>
    </location>
    <ligand>
        <name>Mg(2+)</name>
        <dbReference type="ChEBI" id="CHEBI:18420"/>
    </ligand>
</feature>
<keyword evidence="3 8" id="KW-0479">Metal-binding</keyword>
<dbReference type="AlphaFoldDB" id="A0A1M6JRV9"/>
<comment type="pathway">
    <text evidence="8">Purine metabolism; 7-cyano-7-deazaguanine biosynthesis.</text>
</comment>
<dbReference type="HAMAP" id="MF_00917">
    <property type="entry name" value="QueE"/>
    <property type="match status" value="1"/>
</dbReference>
<dbReference type="InterPro" id="IPR024924">
    <property type="entry name" value="7-CO-7-deazaguanine_synth-like"/>
</dbReference>
<proteinExistence type="inferred from homology"/>
<evidence type="ECO:0000313" key="10">
    <source>
        <dbReference type="EMBL" id="SHJ49411.1"/>
    </source>
</evidence>
<comment type="cofactor">
    <cofactor evidence="8">
        <name>Mg(2+)</name>
        <dbReference type="ChEBI" id="CHEBI:18420"/>
    </cofactor>
</comment>
<evidence type="ECO:0000256" key="1">
    <source>
        <dbReference type="ARBA" id="ARBA00022485"/>
    </source>
</evidence>
<comment type="catalytic activity">
    <reaction evidence="8">
        <text>6-carboxy-5,6,7,8-tetrahydropterin + H(+) = 7-carboxy-7-carbaguanine + NH4(+)</text>
        <dbReference type="Rhea" id="RHEA:27974"/>
        <dbReference type="ChEBI" id="CHEBI:15378"/>
        <dbReference type="ChEBI" id="CHEBI:28938"/>
        <dbReference type="ChEBI" id="CHEBI:61032"/>
        <dbReference type="ChEBI" id="CHEBI:61036"/>
        <dbReference type="EC" id="4.3.99.3"/>
    </reaction>
</comment>
<evidence type="ECO:0000256" key="8">
    <source>
        <dbReference type="HAMAP-Rule" id="MF_00917"/>
    </source>
</evidence>
<dbReference type="GO" id="GO:1904047">
    <property type="term" value="F:S-adenosyl-L-methionine binding"/>
    <property type="evidence" value="ECO:0007669"/>
    <property type="project" value="UniProtKB-UniRule"/>
</dbReference>
<reference evidence="11" key="1">
    <citation type="submission" date="2016-11" db="EMBL/GenBank/DDBJ databases">
        <authorList>
            <person name="Varghese N."/>
            <person name="Submissions S."/>
        </authorList>
    </citation>
    <scope>NUCLEOTIDE SEQUENCE [LARGE SCALE GENOMIC DNA]</scope>
    <source>
        <strain evidence="11">USBA-503</strain>
    </source>
</reference>
<dbReference type="SFLD" id="SFLDS00029">
    <property type="entry name" value="Radical_SAM"/>
    <property type="match status" value="1"/>
</dbReference>
<feature type="binding site" evidence="8">
    <location>
        <position position="57"/>
    </location>
    <ligand>
        <name>[4Fe-4S] cluster</name>
        <dbReference type="ChEBI" id="CHEBI:49883"/>
        <note>4Fe-4S-S-AdoMet</note>
    </ligand>
</feature>
<dbReference type="Pfam" id="PF04055">
    <property type="entry name" value="Radical_SAM"/>
    <property type="match status" value="1"/>
</dbReference>
<comment type="subunit">
    <text evidence="8">Homodimer.</text>
</comment>
<evidence type="ECO:0000256" key="2">
    <source>
        <dbReference type="ARBA" id="ARBA00022691"/>
    </source>
</evidence>
<evidence type="ECO:0000256" key="4">
    <source>
        <dbReference type="ARBA" id="ARBA00022842"/>
    </source>
</evidence>
<dbReference type="STRING" id="1830138.SAMN05443507_10133"/>
<dbReference type="GO" id="GO:0008616">
    <property type="term" value="P:tRNA queuosine(34) biosynthetic process"/>
    <property type="evidence" value="ECO:0007669"/>
    <property type="project" value="UniProtKB-UniRule"/>
</dbReference>
<dbReference type="GO" id="GO:0016840">
    <property type="term" value="F:carbon-nitrogen lyase activity"/>
    <property type="evidence" value="ECO:0007669"/>
    <property type="project" value="UniProtKB-UniRule"/>
</dbReference>
<feature type="binding site" evidence="8">
    <location>
        <position position="97"/>
    </location>
    <ligand>
        <name>S-adenosyl-L-methionine</name>
        <dbReference type="ChEBI" id="CHEBI:59789"/>
    </ligand>
</feature>
<keyword evidence="7 8" id="KW-0456">Lyase</keyword>
<dbReference type="EC" id="4.3.99.3" evidence="8"/>
<accession>A0A1M6JRV9</accession>
<evidence type="ECO:0000256" key="5">
    <source>
        <dbReference type="ARBA" id="ARBA00023004"/>
    </source>
</evidence>
<comment type="function">
    <text evidence="8">Catalyzes the complex heterocyclic radical-mediated conversion of 6-carboxy-5,6,7,8-tetrahydropterin (CPH4) to 7-carboxy-7-deazaguanine (CDG), a step common to the biosynthetic pathways of all 7-deazapurine-containing compounds.</text>
</comment>
<feature type="binding site" evidence="8">
    <location>
        <position position="49"/>
    </location>
    <ligand>
        <name>substrate</name>
    </ligand>
</feature>
<dbReference type="SUPFAM" id="SSF102114">
    <property type="entry name" value="Radical SAM enzymes"/>
    <property type="match status" value="1"/>
</dbReference>
<dbReference type="PANTHER" id="PTHR42836">
    <property type="entry name" value="7-CARBOXY-7-DEAZAGUANINE SYNTHASE"/>
    <property type="match status" value="1"/>
</dbReference>
<keyword evidence="4 8" id="KW-0460">Magnesium</keyword>
<keyword evidence="5 8" id="KW-0408">Iron</keyword>
<dbReference type="PIRSF" id="PIRSF000370">
    <property type="entry name" value="QueE"/>
    <property type="match status" value="1"/>
</dbReference>
<dbReference type="GO" id="GO:0051539">
    <property type="term" value="F:4 iron, 4 sulfur cluster binding"/>
    <property type="evidence" value="ECO:0007669"/>
    <property type="project" value="UniProtKB-UniRule"/>
</dbReference>
<evidence type="ECO:0000256" key="6">
    <source>
        <dbReference type="ARBA" id="ARBA00023014"/>
    </source>
</evidence>
<feature type="binding site" evidence="8">
    <location>
        <begin position="59"/>
        <end position="61"/>
    </location>
    <ligand>
        <name>S-adenosyl-L-methionine</name>
        <dbReference type="ChEBI" id="CHEBI:59789"/>
    </ligand>
</feature>
<dbReference type="CDD" id="cd01335">
    <property type="entry name" value="Radical_SAM"/>
    <property type="match status" value="1"/>
</dbReference>
<dbReference type="PANTHER" id="PTHR42836:SF1">
    <property type="entry name" value="7-CARBOXY-7-DEAZAGUANINE SYNTHASE"/>
    <property type="match status" value="1"/>
</dbReference>
<dbReference type="GO" id="GO:0000287">
    <property type="term" value="F:magnesium ion binding"/>
    <property type="evidence" value="ECO:0007669"/>
    <property type="project" value="UniProtKB-UniRule"/>
</dbReference>
<keyword evidence="11" id="KW-1185">Reference proteome</keyword>
<gene>
    <name evidence="8" type="primary">queE</name>
    <name evidence="10" type="ORF">SAMN05443507_10133</name>
</gene>
<evidence type="ECO:0000259" key="9">
    <source>
        <dbReference type="PROSITE" id="PS51918"/>
    </source>
</evidence>
<keyword evidence="2 8" id="KW-0949">S-adenosyl-L-methionine</keyword>
<evidence type="ECO:0000313" key="11">
    <source>
        <dbReference type="Proteomes" id="UP000184016"/>
    </source>
</evidence>
<comment type="similarity">
    <text evidence="8">Belongs to the radical SAM superfamily. 7-carboxy-7-deazaguanine synthase family.</text>
</comment>
<keyword evidence="8" id="KW-0671">Queuosine biosynthesis</keyword>
<dbReference type="RefSeq" id="WP_072872554.1">
    <property type="nucleotide sequence ID" value="NZ_FRAF01000001.1"/>
</dbReference>
<dbReference type="InterPro" id="IPR007197">
    <property type="entry name" value="rSAM"/>
</dbReference>
<dbReference type="Gene3D" id="3.20.20.70">
    <property type="entry name" value="Aldolase class I"/>
    <property type="match status" value="1"/>
</dbReference>
<sequence>MNNQLTIDHQSDEQLRNSDLNDLQLPMVEIFETIQGEGTAAGERTTFVRVYNCNLRCQWCDTKYSYAPEKPVFFASIKEICHKAASFENRWLCLTGGEPLMHGRKSIALVEALAKIPHVTDVHIETNGAIDLSPFAQLRQEIQPLGQKIRFIMDYKLPGSGEEHRMLTSNFQYLTERDEIKFVIADDRDFERAVDIVENEIGDGKVLFSPVFSSMSAKRLVEKLLKTNLKQVRVSLQLHKWIWDPEARGV</sequence>
<dbReference type="PROSITE" id="PS51918">
    <property type="entry name" value="RADICAL_SAM"/>
    <property type="match status" value="1"/>
</dbReference>